<evidence type="ECO:0000313" key="2">
    <source>
        <dbReference type="Proteomes" id="UP001165269"/>
    </source>
</evidence>
<accession>A0ABS9YK88</accession>
<gene>
    <name evidence="1" type="ORF">MQP27_41675</name>
</gene>
<dbReference type="Proteomes" id="UP001165269">
    <property type="component" value="Unassembled WGS sequence"/>
</dbReference>
<organism evidence="1 2">
    <name type="scientific">Streptomyces cylindrosporus</name>
    <dbReference type="NCBI Taxonomy" id="2927583"/>
    <lineage>
        <taxon>Bacteria</taxon>
        <taxon>Bacillati</taxon>
        <taxon>Actinomycetota</taxon>
        <taxon>Actinomycetes</taxon>
        <taxon>Kitasatosporales</taxon>
        <taxon>Streptomycetaceae</taxon>
        <taxon>Streptomyces</taxon>
    </lineage>
</organism>
<comment type="caution">
    <text evidence="1">The sequence shown here is derived from an EMBL/GenBank/DDBJ whole genome shotgun (WGS) entry which is preliminary data.</text>
</comment>
<protein>
    <submittedName>
        <fullName evidence="1">Uncharacterized protein</fullName>
    </submittedName>
</protein>
<sequence length="58" mass="6119">MSDQTPSPSAAVKAVLYDAITEAVADLRKNAGAAAQTEGLKNLAEAYAWLTYPNQQHG</sequence>
<dbReference type="RefSeq" id="WP_242775431.1">
    <property type="nucleotide sequence ID" value="NZ_JALDAY010000015.1"/>
</dbReference>
<dbReference type="EMBL" id="JALDAY010000015">
    <property type="protein sequence ID" value="MCI3277599.1"/>
    <property type="molecule type" value="Genomic_DNA"/>
</dbReference>
<evidence type="ECO:0000313" key="1">
    <source>
        <dbReference type="EMBL" id="MCI3277599.1"/>
    </source>
</evidence>
<keyword evidence="2" id="KW-1185">Reference proteome</keyword>
<name>A0ABS9YK88_9ACTN</name>
<proteinExistence type="predicted"/>
<reference evidence="1" key="1">
    <citation type="submission" date="2022-03" db="EMBL/GenBank/DDBJ databases">
        <title>Streptomyces 7R015 and 7R016 isolated from Barleria lupulina in Thailand.</title>
        <authorList>
            <person name="Kanchanasin P."/>
            <person name="Phongsopitanun W."/>
            <person name="Tanasupawat S."/>
        </authorList>
    </citation>
    <scope>NUCLEOTIDE SEQUENCE</scope>
    <source>
        <strain evidence="1">7R015</strain>
    </source>
</reference>